<reference evidence="5 6" key="1">
    <citation type="submission" date="2020-02" db="EMBL/GenBank/DDBJ databases">
        <authorList>
            <person name="Kim M.K."/>
        </authorList>
    </citation>
    <scope>NUCLEOTIDE SEQUENCE [LARGE SCALE GENOMIC DNA]</scope>
    <source>
        <strain evidence="5 6">17J57-3</strain>
    </source>
</reference>
<evidence type="ECO:0000256" key="4">
    <source>
        <dbReference type="SAM" id="SignalP"/>
    </source>
</evidence>
<evidence type="ECO:0000313" key="6">
    <source>
        <dbReference type="Proteomes" id="UP000482155"/>
    </source>
</evidence>
<dbReference type="PROSITE" id="PS51318">
    <property type="entry name" value="TAT"/>
    <property type="match status" value="1"/>
</dbReference>
<feature type="chain" id="PRO_5025578909" evidence="4">
    <location>
        <begin position="29"/>
        <end position="341"/>
    </location>
</feature>
<evidence type="ECO:0000313" key="5">
    <source>
        <dbReference type="EMBL" id="NEX63111.1"/>
    </source>
</evidence>
<dbReference type="RefSeq" id="WP_163966531.1">
    <property type="nucleotide sequence ID" value="NZ_JAAIVB010000065.1"/>
</dbReference>
<proteinExistence type="inferred from homology"/>
<name>A0A6B3SR41_9BURK</name>
<dbReference type="PANTHER" id="PTHR33376:SF7">
    <property type="entry name" value="C4-DICARBOXYLATE-BINDING PROTEIN DCTB"/>
    <property type="match status" value="1"/>
</dbReference>
<dbReference type="Pfam" id="PF03480">
    <property type="entry name" value="DctP"/>
    <property type="match status" value="1"/>
</dbReference>
<dbReference type="GO" id="GO:0055085">
    <property type="term" value="P:transmembrane transport"/>
    <property type="evidence" value="ECO:0007669"/>
    <property type="project" value="InterPro"/>
</dbReference>
<dbReference type="Proteomes" id="UP000482155">
    <property type="component" value="Unassembled WGS sequence"/>
</dbReference>
<dbReference type="AlphaFoldDB" id="A0A6B3SR41"/>
<dbReference type="EMBL" id="JAAIVB010000065">
    <property type="protein sequence ID" value="NEX63111.1"/>
    <property type="molecule type" value="Genomic_DNA"/>
</dbReference>
<evidence type="ECO:0000256" key="3">
    <source>
        <dbReference type="ARBA" id="ARBA00022729"/>
    </source>
</evidence>
<dbReference type="GO" id="GO:0015740">
    <property type="term" value="P:C4-dicarboxylate transport"/>
    <property type="evidence" value="ECO:0007669"/>
    <property type="project" value="TreeGrafter"/>
</dbReference>
<dbReference type="PANTHER" id="PTHR33376">
    <property type="match status" value="1"/>
</dbReference>
<gene>
    <name evidence="5" type="ORF">G3574_18665</name>
</gene>
<dbReference type="NCBIfam" id="NF037995">
    <property type="entry name" value="TRAP_S1"/>
    <property type="match status" value="1"/>
</dbReference>
<dbReference type="InterPro" id="IPR018389">
    <property type="entry name" value="DctP_fam"/>
</dbReference>
<protein>
    <submittedName>
        <fullName evidence="5">C4-dicarboxylate ABC transporter</fullName>
    </submittedName>
</protein>
<feature type="signal peptide" evidence="4">
    <location>
        <begin position="1"/>
        <end position="28"/>
    </location>
</feature>
<dbReference type="Gene3D" id="3.40.190.170">
    <property type="entry name" value="Bacterial extracellular solute-binding protein, family 7"/>
    <property type="match status" value="1"/>
</dbReference>
<dbReference type="InterPro" id="IPR006311">
    <property type="entry name" value="TAT_signal"/>
</dbReference>
<organism evidence="5 6">
    <name type="scientific">Noviherbaspirillum galbum</name>
    <dbReference type="NCBI Taxonomy" id="2709383"/>
    <lineage>
        <taxon>Bacteria</taxon>
        <taxon>Pseudomonadati</taxon>
        <taxon>Pseudomonadota</taxon>
        <taxon>Betaproteobacteria</taxon>
        <taxon>Burkholderiales</taxon>
        <taxon>Oxalobacteraceae</taxon>
        <taxon>Noviherbaspirillum</taxon>
    </lineage>
</organism>
<keyword evidence="2" id="KW-0813">Transport</keyword>
<dbReference type="CDD" id="cd13680">
    <property type="entry name" value="PBP2_TRAP_SBP_like_4"/>
    <property type="match status" value="1"/>
</dbReference>
<comment type="similarity">
    <text evidence="1">Belongs to the bacterial solute-binding protein 7 family.</text>
</comment>
<dbReference type="InterPro" id="IPR038404">
    <property type="entry name" value="TRAP_DctP_sf"/>
</dbReference>
<comment type="caution">
    <text evidence="5">The sequence shown here is derived from an EMBL/GenBank/DDBJ whole genome shotgun (WGS) entry which is preliminary data.</text>
</comment>
<keyword evidence="6" id="KW-1185">Reference proteome</keyword>
<evidence type="ECO:0000256" key="2">
    <source>
        <dbReference type="ARBA" id="ARBA00022448"/>
    </source>
</evidence>
<accession>A0A6B3SR41</accession>
<keyword evidence="3 4" id="KW-0732">Signal</keyword>
<evidence type="ECO:0000256" key="1">
    <source>
        <dbReference type="ARBA" id="ARBA00009023"/>
    </source>
</evidence>
<sequence>MFSIKRRFVLSAGAAIAAASLMSLPAMAQTTTIKISHQFPGGTMEQGDFRDRLTRMFAAEVEKRTKGSLKFEIYPGSSLMKTNAQFSAMRKGALDMSLVPLSYAGGEVPETNIGLMPGLVTSYEQGAKWKDAEVGKELSRILNEKGVVIVSWIWQAGGMASRGKPIVEPTDAKGLKVRGGSREMDMILKEAGSAVVTLPSNEIYAGMQTGAMDAALTSSTSLISFRLEEVSKALTTGRGKSYWFMLEPLMMSKAAFDRLSKDQQAAVMAVGAEMEAFALKAAKADDVQVANVYQKAGAQVVDLNDATVKRWQDIARTTAWKDFAGKNENCSKLLKLAEKTL</sequence>